<proteinExistence type="predicted"/>
<dbReference type="EMBL" id="MT141532">
    <property type="protein sequence ID" value="QJA65096.1"/>
    <property type="molecule type" value="Genomic_DNA"/>
</dbReference>
<organism evidence="1">
    <name type="scientific">viral metagenome</name>
    <dbReference type="NCBI Taxonomy" id="1070528"/>
    <lineage>
        <taxon>unclassified sequences</taxon>
        <taxon>metagenomes</taxon>
        <taxon>organismal metagenomes</taxon>
    </lineage>
</organism>
<sequence>MRKKKIYLISPQCGDCHYSGKNYKCLHNPDFCDGKKISLFEYCAGQWSKKEGYPIPTPEQLSEIKAREK</sequence>
<dbReference type="AlphaFoldDB" id="A0A6M3J5F4"/>
<reference evidence="1" key="1">
    <citation type="submission" date="2020-03" db="EMBL/GenBank/DDBJ databases">
        <title>The deep terrestrial virosphere.</title>
        <authorList>
            <person name="Holmfeldt K."/>
            <person name="Nilsson E."/>
            <person name="Simone D."/>
            <person name="Lopez-Fernandez M."/>
            <person name="Wu X."/>
            <person name="de Brujin I."/>
            <person name="Lundin D."/>
            <person name="Andersson A."/>
            <person name="Bertilsson S."/>
            <person name="Dopson M."/>
        </authorList>
    </citation>
    <scope>NUCLEOTIDE SEQUENCE</scope>
    <source>
        <strain evidence="1">MM415B00433</strain>
    </source>
</reference>
<evidence type="ECO:0000313" key="1">
    <source>
        <dbReference type="EMBL" id="QJA65096.1"/>
    </source>
</evidence>
<gene>
    <name evidence="1" type="ORF">MM415B00433_0004</name>
</gene>
<protein>
    <submittedName>
        <fullName evidence="1">Uncharacterized protein</fullName>
    </submittedName>
</protein>
<name>A0A6M3J5F4_9ZZZZ</name>
<accession>A0A6M3J5F4</accession>